<sequence>MPLQQFYHVLGMILVVVPLAATLAILLLAIFRHLRWATPLPVRALLLLNLVALAPALAGIALMRLTLA</sequence>
<protein>
    <submittedName>
        <fullName evidence="2">Uncharacterized protein</fullName>
    </submittedName>
</protein>
<keyword evidence="1" id="KW-0472">Membrane</keyword>
<evidence type="ECO:0000256" key="1">
    <source>
        <dbReference type="SAM" id="Phobius"/>
    </source>
</evidence>
<accession>A0A172YEF5</accession>
<keyword evidence="1" id="KW-1133">Transmembrane helix</keyword>
<gene>
    <name evidence="2" type="ORF">A5892_09120</name>
</gene>
<reference evidence="2 3" key="1">
    <citation type="submission" date="2016-04" db="EMBL/GenBank/DDBJ databases">
        <title>Complete Genome Sequence of Halotalea alkalilenta IHB B 13600.</title>
        <authorList>
            <person name="Swarnkar M.K."/>
            <person name="Sharma A."/>
            <person name="Kaushal K."/>
            <person name="Soni R."/>
            <person name="Rana S."/>
            <person name="Singh A.K."/>
            <person name="Gulati A."/>
        </authorList>
    </citation>
    <scope>NUCLEOTIDE SEQUENCE [LARGE SCALE GENOMIC DNA]</scope>
    <source>
        <strain evidence="2 3">IHB B 13600</strain>
    </source>
</reference>
<keyword evidence="1" id="KW-0812">Transmembrane</keyword>
<dbReference type="RefSeq" id="WP_064122541.1">
    <property type="nucleotide sequence ID" value="NZ_CP015243.1"/>
</dbReference>
<feature type="transmembrane region" description="Helical" evidence="1">
    <location>
        <begin position="6"/>
        <end position="30"/>
    </location>
</feature>
<dbReference type="EMBL" id="CP015243">
    <property type="protein sequence ID" value="ANF57604.1"/>
    <property type="molecule type" value="Genomic_DNA"/>
</dbReference>
<dbReference type="Proteomes" id="UP000077875">
    <property type="component" value="Chromosome"/>
</dbReference>
<proteinExistence type="predicted"/>
<name>A0A172YEF5_9GAMM</name>
<feature type="transmembrane region" description="Helical" evidence="1">
    <location>
        <begin position="42"/>
        <end position="63"/>
    </location>
</feature>
<dbReference type="KEGG" id="haa:A5892_09120"/>
<evidence type="ECO:0000313" key="2">
    <source>
        <dbReference type="EMBL" id="ANF57604.1"/>
    </source>
</evidence>
<keyword evidence="3" id="KW-1185">Reference proteome</keyword>
<dbReference type="AlphaFoldDB" id="A0A172YEF5"/>
<organism evidence="2 3">
    <name type="scientific">Halotalea alkalilenta</name>
    <dbReference type="NCBI Taxonomy" id="376489"/>
    <lineage>
        <taxon>Bacteria</taxon>
        <taxon>Pseudomonadati</taxon>
        <taxon>Pseudomonadota</taxon>
        <taxon>Gammaproteobacteria</taxon>
        <taxon>Oceanospirillales</taxon>
        <taxon>Halomonadaceae</taxon>
        <taxon>Halotalea</taxon>
    </lineage>
</organism>
<evidence type="ECO:0000313" key="3">
    <source>
        <dbReference type="Proteomes" id="UP000077875"/>
    </source>
</evidence>